<reference evidence="1 2" key="2">
    <citation type="journal article" date="2022" name="Mol. Ecol. Resour.">
        <title>The genomes of chicory, endive, great burdock and yacon provide insights into Asteraceae paleo-polyploidization history and plant inulin production.</title>
        <authorList>
            <person name="Fan W."/>
            <person name="Wang S."/>
            <person name="Wang H."/>
            <person name="Wang A."/>
            <person name="Jiang F."/>
            <person name="Liu H."/>
            <person name="Zhao H."/>
            <person name="Xu D."/>
            <person name="Zhang Y."/>
        </authorList>
    </citation>
    <scope>NUCLEOTIDE SEQUENCE [LARGE SCALE GENOMIC DNA]</scope>
    <source>
        <strain evidence="2">cv. Niubang</strain>
    </source>
</reference>
<protein>
    <submittedName>
        <fullName evidence="1">Uncharacterized protein</fullName>
    </submittedName>
</protein>
<comment type="caution">
    <text evidence="1">The sequence shown here is derived from an EMBL/GenBank/DDBJ whole genome shotgun (WGS) entry which is preliminary data.</text>
</comment>
<name>A0ACB9CJ80_ARCLA</name>
<evidence type="ECO:0000313" key="2">
    <source>
        <dbReference type="Proteomes" id="UP001055879"/>
    </source>
</evidence>
<dbReference type="Proteomes" id="UP001055879">
    <property type="component" value="Linkage Group LG04"/>
</dbReference>
<evidence type="ECO:0000313" key="1">
    <source>
        <dbReference type="EMBL" id="KAI3734295.1"/>
    </source>
</evidence>
<gene>
    <name evidence="1" type="ORF">L6452_13760</name>
</gene>
<proteinExistence type="predicted"/>
<organism evidence="1 2">
    <name type="scientific">Arctium lappa</name>
    <name type="common">Greater burdock</name>
    <name type="synonym">Lappa major</name>
    <dbReference type="NCBI Taxonomy" id="4217"/>
    <lineage>
        <taxon>Eukaryota</taxon>
        <taxon>Viridiplantae</taxon>
        <taxon>Streptophyta</taxon>
        <taxon>Embryophyta</taxon>
        <taxon>Tracheophyta</taxon>
        <taxon>Spermatophyta</taxon>
        <taxon>Magnoliopsida</taxon>
        <taxon>eudicotyledons</taxon>
        <taxon>Gunneridae</taxon>
        <taxon>Pentapetalae</taxon>
        <taxon>asterids</taxon>
        <taxon>campanulids</taxon>
        <taxon>Asterales</taxon>
        <taxon>Asteraceae</taxon>
        <taxon>Carduoideae</taxon>
        <taxon>Cardueae</taxon>
        <taxon>Arctiinae</taxon>
        <taxon>Arctium</taxon>
    </lineage>
</organism>
<reference evidence="2" key="1">
    <citation type="journal article" date="2022" name="Mol. Ecol. Resour.">
        <title>The genomes of chicory, endive, great burdock and yacon provide insights into Asteraceae palaeo-polyploidization history and plant inulin production.</title>
        <authorList>
            <person name="Fan W."/>
            <person name="Wang S."/>
            <person name="Wang H."/>
            <person name="Wang A."/>
            <person name="Jiang F."/>
            <person name="Liu H."/>
            <person name="Zhao H."/>
            <person name="Xu D."/>
            <person name="Zhang Y."/>
        </authorList>
    </citation>
    <scope>NUCLEOTIDE SEQUENCE [LARGE SCALE GENOMIC DNA]</scope>
    <source>
        <strain evidence="2">cv. Niubang</strain>
    </source>
</reference>
<sequence>MMNDFKNQNCLHKRYAFQIVLKTREILMALPSLVDVKVPNGKHFAVMYMVSSLISHVVNEKIFVVHGGLFSTNGMKLSQIKAIDHFCEPPEEDFLFGIFLDAAVTTPCQNYEAVHAASFGIFHMYKDVMASRNLASCGDKASLECFSRPSTKKTLVFLNLLFQPSVKTFRGIGIGICTSSLHACYLPSPSSLSSILLFVSSLSYVVASVMQLRDFVAVAKARRAVTKIKIELRKELVYLICKMLSAMRSGRKPTQHFQSTFRPTSGLFSMFTLQPIKLPHMQYFVLQMSYMSIGCSV</sequence>
<accession>A0ACB9CJ80</accession>
<dbReference type="EMBL" id="CM042050">
    <property type="protein sequence ID" value="KAI3734295.1"/>
    <property type="molecule type" value="Genomic_DNA"/>
</dbReference>
<keyword evidence="2" id="KW-1185">Reference proteome</keyword>